<feature type="region of interest" description="Disordered" evidence="1">
    <location>
        <begin position="71"/>
        <end position="98"/>
    </location>
</feature>
<organism evidence="2">
    <name type="scientific">Arundo donax</name>
    <name type="common">Giant reed</name>
    <name type="synonym">Donax arundinaceus</name>
    <dbReference type="NCBI Taxonomy" id="35708"/>
    <lineage>
        <taxon>Eukaryota</taxon>
        <taxon>Viridiplantae</taxon>
        <taxon>Streptophyta</taxon>
        <taxon>Embryophyta</taxon>
        <taxon>Tracheophyta</taxon>
        <taxon>Spermatophyta</taxon>
        <taxon>Magnoliopsida</taxon>
        <taxon>Liliopsida</taxon>
        <taxon>Poales</taxon>
        <taxon>Poaceae</taxon>
        <taxon>PACMAD clade</taxon>
        <taxon>Arundinoideae</taxon>
        <taxon>Arundineae</taxon>
        <taxon>Arundo</taxon>
    </lineage>
</organism>
<reference evidence="2" key="2">
    <citation type="journal article" date="2015" name="Data Brief">
        <title>Shoot transcriptome of the giant reed, Arundo donax.</title>
        <authorList>
            <person name="Barrero R.A."/>
            <person name="Guerrero F.D."/>
            <person name="Moolhuijzen P."/>
            <person name="Goolsby J.A."/>
            <person name="Tidwell J."/>
            <person name="Bellgard S.E."/>
            <person name="Bellgard M.I."/>
        </authorList>
    </citation>
    <scope>NUCLEOTIDE SEQUENCE</scope>
    <source>
        <tissue evidence="2">Shoot tissue taken approximately 20 cm above the soil surface</tissue>
    </source>
</reference>
<evidence type="ECO:0000256" key="1">
    <source>
        <dbReference type="SAM" id="MobiDB-lite"/>
    </source>
</evidence>
<protein>
    <submittedName>
        <fullName evidence="2">Uncharacterized protein</fullName>
    </submittedName>
</protein>
<feature type="region of interest" description="Disordered" evidence="1">
    <location>
        <begin position="1"/>
        <end position="23"/>
    </location>
</feature>
<sequence length="98" mass="10253">MPFFAAAAPHLPPPPASPSWSISAPPRPEIDLCFLPSPHGSLLPDRCNLAHLGRYLLLAAATQINTAVCHGSRSPNPISASVQITSPPFRSGAQPKPA</sequence>
<reference evidence="2" key="1">
    <citation type="submission" date="2014-09" db="EMBL/GenBank/DDBJ databases">
        <authorList>
            <person name="Magalhaes I.L.F."/>
            <person name="Oliveira U."/>
            <person name="Santos F.R."/>
            <person name="Vidigal T.H.D.A."/>
            <person name="Brescovit A.D."/>
            <person name="Santos A.J."/>
        </authorList>
    </citation>
    <scope>NUCLEOTIDE SEQUENCE</scope>
    <source>
        <tissue evidence="2">Shoot tissue taken approximately 20 cm above the soil surface</tissue>
    </source>
</reference>
<proteinExistence type="predicted"/>
<evidence type="ECO:0000313" key="2">
    <source>
        <dbReference type="EMBL" id="JAE38960.1"/>
    </source>
</evidence>
<dbReference type="AlphaFoldDB" id="A0A0A9HP74"/>
<name>A0A0A9HP74_ARUDO</name>
<accession>A0A0A9HP74</accession>
<dbReference type="EMBL" id="GBRH01158936">
    <property type="protein sequence ID" value="JAE38960.1"/>
    <property type="molecule type" value="Transcribed_RNA"/>
</dbReference>
<feature type="compositionally biased region" description="Polar residues" evidence="1">
    <location>
        <begin position="73"/>
        <end position="88"/>
    </location>
</feature>